<dbReference type="InterPro" id="IPR001610">
    <property type="entry name" value="PAC"/>
</dbReference>
<comment type="caution">
    <text evidence="11">The sequence shown here is derived from an EMBL/GenBank/DDBJ whole genome shotgun (WGS) entry which is preliminary data.</text>
</comment>
<dbReference type="EMBL" id="JAAAWO010000012">
    <property type="protein sequence ID" value="NDW16699.1"/>
    <property type="molecule type" value="Genomic_DNA"/>
</dbReference>
<dbReference type="InterPro" id="IPR013655">
    <property type="entry name" value="PAS_fold_3"/>
</dbReference>
<dbReference type="InterPro" id="IPR029787">
    <property type="entry name" value="Nucleotide_cyclase"/>
</dbReference>
<evidence type="ECO:0000259" key="8">
    <source>
        <dbReference type="PROSITE" id="PS50113"/>
    </source>
</evidence>
<sequence>MVYEEAEFRSLVRKYRQEFFDELVEYNASLKADYLLLGVRDDDRVSVLIGTQQQSEASELFEYPLQGSPCEQVLQTGVCAYPSAVCSQFPDDGSLSQIGAEAYLGAGLFNELGRNVGILVAIFNSPQPNIELYKAGFHANAKLIATRLQKYYLETRTINNLSLLDEVSSLSKTGAWEYYPQDKKLFWSKETYAIHDLTMKVPIDVEQALTFYKPESKAAVQSAFHELLEHNTPYDIEVQIISANNDKKWVRTSGKHELDDEGNIRRYFGAFEDITNYKSTVLLSEERASRLQNILDSINDAVVSIDSKGIILHCNDITLKIFGYDEGELIGKSVEILMPDPYASNHARYMANYERTGNAQIIGTGRQLPAKRKDGSVFQMELSLSESTDLGEKIYIGVVRDISERIAAQDTIYNLAYTDSATHLRNSQWFQKECKDLILRAAVHEEYMHILLLDMDNMAQINTRLGYSNANNALQAIAEKLLFIIGHEYHIYKFAGDSFIIMSKKTYKKADIYRFDTSLIENALINPRHYDIDTEDGNWSLSASLGSAVFEANKQNYERVVNVLENAVKRAKKSAPFGLCHISDDGMQEFDRYLAIKSHLRQALEKQELSLSLQPQVNHQGVTTSFEALVRWHSSELGTVSPGDFIPIAEESHIICDIGNWVIDETLKTLKQFIARGFDLCVAINISAKQIVQLDFASSLLARVNYYGIPTQMVMLELTETALVVDIDTVKHTMDQLAKCGFRFSIDDFGTGYSSLAYLKELPISELKIDKIFIDDVSTRSNHNGSPIVDAIIDMARALNVTSIAEGVETPEQVEYLISKGCNRFQGYYFSKPMPVEHWHNTNLSTKTSTNLK</sequence>
<dbReference type="PROSITE" id="PS50887">
    <property type="entry name" value="GGDEF"/>
    <property type="match status" value="1"/>
</dbReference>
<evidence type="ECO:0000256" key="3">
    <source>
        <dbReference type="ARBA" id="ARBA00022777"/>
    </source>
</evidence>
<dbReference type="Gene3D" id="3.20.20.450">
    <property type="entry name" value="EAL domain"/>
    <property type="match status" value="1"/>
</dbReference>
<dbReference type="GO" id="GO:0016301">
    <property type="term" value="F:kinase activity"/>
    <property type="evidence" value="ECO:0007669"/>
    <property type="project" value="UniProtKB-KW"/>
</dbReference>
<dbReference type="PANTHER" id="PTHR44757">
    <property type="entry name" value="DIGUANYLATE CYCLASE DGCP"/>
    <property type="match status" value="1"/>
</dbReference>
<dbReference type="GO" id="GO:0006355">
    <property type="term" value="P:regulation of DNA-templated transcription"/>
    <property type="evidence" value="ECO:0007669"/>
    <property type="project" value="InterPro"/>
</dbReference>
<dbReference type="InterPro" id="IPR013767">
    <property type="entry name" value="PAS_fold"/>
</dbReference>
<dbReference type="Proteomes" id="UP000471381">
    <property type="component" value="Unassembled WGS sequence"/>
</dbReference>
<name>A0A6N9TMF4_9ALTE</name>
<evidence type="ECO:0000313" key="12">
    <source>
        <dbReference type="Proteomes" id="UP000471381"/>
    </source>
</evidence>
<evidence type="ECO:0000259" key="10">
    <source>
        <dbReference type="PROSITE" id="PS50887"/>
    </source>
</evidence>
<organism evidence="11 12">
    <name type="scientific">Alteromonas genovensis</name>
    <dbReference type="NCBI Taxonomy" id="471225"/>
    <lineage>
        <taxon>Bacteria</taxon>
        <taxon>Pseudomonadati</taxon>
        <taxon>Pseudomonadota</taxon>
        <taxon>Gammaproteobacteria</taxon>
        <taxon>Alteromonadales</taxon>
        <taxon>Alteromonadaceae</taxon>
        <taxon>Alteromonas/Salinimonas group</taxon>
        <taxon>Alteromonas</taxon>
    </lineage>
</organism>
<dbReference type="Pfam" id="PF00989">
    <property type="entry name" value="PAS"/>
    <property type="match status" value="1"/>
</dbReference>
<evidence type="ECO:0000256" key="5">
    <source>
        <dbReference type="ARBA" id="ARBA00059827"/>
    </source>
</evidence>
<dbReference type="SMART" id="SM00052">
    <property type="entry name" value="EAL"/>
    <property type="match status" value="1"/>
</dbReference>
<dbReference type="PROSITE" id="PS50112">
    <property type="entry name" value="PAS"/>
    <property type="match status" value="1"/>
</dbReference>
<dbReference type="InterPro" id="IPR035919">
    <property type="entry name" value="EAL_sf"/>
</dbReference>
<feature type="domain" description="PAS" evidence="7">
    <location>
        <begin position="287"/>
        <end position="340"/>
    </location>
</feature>
<dbReference type="GO" id="GO:0005524">
    <property type="term" value="F:ATP binding"/>
    <property type="evidence" value="ECO:0007669"/>
    <property type="project" value="UniProtKB-KW"/>
</dbReference>
<dbReference type="SUPFAM" id="SSF55785">
    <property type="entry name" value="PYP-like sensor domain (PAS domain)"/>
    <property type="match status" value="2"/>
</dbReference>
<dbReference type="InterPro" id="IPR052155">
    <property type="entry name" value="Biofilm_reg_signaling"/>
</dbReference>
<dbReference type="NCBIfam" id="TIGR00254">
    <property type="entry name" value="GGDEF"/>
    <property type="match status" value="1"/>
</dbReference>
<keyword evidence="12" id="KW-1185">Reference proteome</keyword>
<dbReference type="Gene3D" id="3.30.450.20">
    <property type="entry name" value="PAS domain"/>
    <property type="match status" value="2"/>
</dbReference>
<protein>
    <recommendedName>
        <fullName evidence="6">Sensor protein FixL</fullName>
    </recommendedName>
</protein>
<evidence type="ECO:0000259" key="9">
    <source>
        <dbReference type="PROSITE" id="PS50883"/>
    </source>
</evidence>
<dbReference type="InterPro" id="IPR035965">
    <property type="entry name" value="PAS-like_dom_sf"/>
</dbReference>
<dbReference type="InterPro" id="IPR001633">
    <property type="entry name" value="EAL_dom"/>
</dbReference>
<evidence type="ECO:0000313" key="11">
    <source>
        <dbReference type="EMBL" id="NDW16699.1"/>
    </source>
</evidence>
<proteinExistence type="predicted"/>
<dbReference type="SUPFAM" id="SSF55073">
    <property type="entry name" value="Nucleotide cyclase"/>
    <property type="match status" value="1"/>
</dbReference>
<evidence type="ECO:0000259" key="7">
    <source>
        <dbReference type="PROSITE" id="PS50112"/>
    </source>
</evidence>
<dbReference type="Pfam" id="PF00990">
    <property type="entry name" value="GGDEF"/>
    <property type="match status" value="1"/>
</dbReference>
<dbReference type="SMART" id="SM00091">
    <property type="entry name" value="PAS"/>
    <property type="match status" value="1"/>
</dbReference>
<dbReference type="Gene3D" id="3.30.70.270">
    <property type="match status" value="1"/>
</dbReference>
<comment type="function">
    <text evidence="5">Putative oxygen sensor; modulates the activity of FixJ, a transcriptional activator of nitrogen fixation fixK gene. FixL probably acts as a kinase that phosphorylates FixJ.</text>
</comment>
<feature type="domain" description="PAC" evidence="8">
    <location>
        <begin position="234"/>
        <end position="286"/>
    </location>
</feature>
<feature type="domain" description="EAL" evidence="9">
    <location>
        <begin position="593"/>
        <end position="847"/>
    </location>
</feature>
<dbReference type="InterPro" id="IPR000014">
    <property type="entry name" value="PAS"/>
</dbReference>
<dbReference type="InterPro" id="IPR043128">
    <property type="entry name" value="Rev_trsase/Diguanyl_cyclase"/>
</dbReference>
<dbReference type="CDD" id="cd01948">
    <property type="entry name" value="EAL"/>
    <property type="match status" value="1"/>
</dbReference>
<dbReference type="CDD" id="cd00130">
    <property type="entry name" value="PAS"/>
    <property type="match status" value="2"/>
</dbReference>
<reference evidence="11 12" key="1">
    <citation type="submission" date="2020-01" db="EMBL/GenBank/DDBJ databases">
        <title>Genomes of bacteria type strains.</title>
        <authorList>
            <person name="Chen J."/>
            <person name="Zhu S."/>
            <person name="Yang J."/>
        </authorList>
    </citation>
    <scope>NUCLEOTIDE SEQUENCE [LARGE SCALE GENOMIC DNA]</scope>
    <source>
        <strain evidence="11 12">LMG 24078</strain>
    </source>
</reference>
<dbReference type="SMART" id="SM00086">
    <property type="entry name" value="PAC"/>
    <property type="match status" value="2"/>
</dbReference>
<dbReference type="PROSITE" id="PS50883">
    <property type="entry name" value="EAL"/>
    <property type="match status" value="1"/>
</dbReference>
<keyword evidence="3" id="KW-0418">Kinase</keyword>
<evidence type="ECO:0000256" key="1">
    <source>
        <dbReference type="ARBA" id="ARBA00022679"/>
    </source>
</evidence>
<feature type="domain" description="GGDEF" evidence="10">
    <location>
        <begin position="446"/>
        <end position="592"/>
    </location>
</feature>
<dbReference type="Pfam" id="PF00563">
    <property type="entry name" value="EAL"/>
    <property type="match status" value="1"/>
</dbReference>
<dbReference type="PROSITE" id="PS50113">
    <property type="entry name" value="PAC"/>
    <property type="match status" value="1"/>
</dbReference>
<evidence type="ECO:0000256" key="4">
    <source>
        <dbReference type="ARBA" id="ARBA00022840"/>
    </source>
</evidence>
<dbReference type="SMART" id="SM00267">
    <property type="entry name" value="GGDEF"/>
    <property type="match status" value="1"/>
</dbReference>
<dbReference type="SUPFAM" id="SSF141868">
    <property type="entry name" value="EAL domain-like"/>
    <property type="match status" value="1"/>
</dbReference>
<evidence type="ECO:0000256" key="6">
    <source>
        <dbReference type="ARBA" id="ARBA00070616"/>
    </source>
</evidence>
<dbReference type="InterPro" id="IPR000700">
    <property type="entry name" value="PAS-assoc_C"/>
</dbReference>
<dbReference type="PANTHER" id="PTHR44757:SF2">
    <property type="entry name" value="BIOFILM ARCHITECTURE MAINTENANCE PROTEIN MBAA"/>
    <property type="match status" value="1"/>
</dbReference>
<gene>
    <name evidence="11" type="ORF">GTQ48_14385</name>
</gene>
<keyword evidence="4" id="KW-0067">ATP-binding</keyword>
<dbReference type="Pfam" id="PF08447">
    <property type="entry name" value="PAS_3"/>
    <property type="match status" value="1"/>
</dbReference>
<dbReference type="InterPro" id="IPR000160">
    <property type="entry name" value="GGDEF_dom"/>
</dbReference>
<evidence type="ECO:0000256" key="2">
    <source>
        <dbReference type="ARBA" id="ARBA00022741"/>
    </source>
</evidence>
<keyword evidence="1" id="KW-0808">Transferase</keyword>
<dbReference type="FunFam" id="3.30.450.20:FF:000060">
    <property type="entry name" value="Sensor protein FixL"/>
    <property type="match status" value="1"/>
</dbReference>
<keyword evidence="2" id="KW-0547">Nucleotide-binding</keyword>
<dbReference type="AlphaFoldDB" id="A0A6N9TMF4"/>
<accession>A0A6N9TMF4</accession>
<dbReference type="NCBIfam" id="TIGR00229">
    <property type="entry name" value="sensory_box"/>
    <property type="match status" value="1"/>
</dbReference>